<keyword evidence="1" id="KW-0812">Transmembrane</keyword>
<dbReference type="EMBL" id="BMCT01000002">
    <property type="protein sequence ID" value="GGF61946.1"/>
    <property type="molecule type" value="Genomic_DNA"/>
</dbReference>
<proteinExistence type="predicted"/>
<sequence length="39" mass="4353">MNALWVYAYVVMPLIVVAMGYAAVWLTDPARSRRNGPAE</sequence>
<comment type="caution">
    <text evidence="2">The sequence shown here is derived from an EMBL/GenBank/DDBJ whole genome shotgun (WGS) entry which is preliminary data.</text>
</comment>
<evidence type="ECO:0008006" key="4">
    <source>
        <dbReference type="Google" id="ProtNLM"/>
    </source>
</evidence>
<gene>
    <name evidence="2" type="ORF">GCM10007301_22110</name>
</gene>
<name>A0A917BXQ4_9HYPH</name>
<keyword evidence="1" id="KW-1133">Transmembrane helix</keyword>
<reference evidence="2" key="2">
    <citation type="submission" date="2020-09" db="EMBL/GenBank/DDBJ databases">
        <authorList>
            <person name="Sun Q."/>
            <person name="Sedlacek I."/>
        </authorList>
    </citation>
    <scope>NUCLEOTIDE SEQUENCE</scope>
    <source>
        <strain evidence="2">CCM 7897</strain>
    </source>
</reference>
<keyword evidence="1" id="KW-0472">Membrane</keyword>
<evidence type="ECO:0000256" key="1">
    <source>
        <dbReference type="SAM" id="Phobius"/>
    </source>
</evidence>
<reference evidence="2" key="1">
    <citation type="journal article" date="2014" name="Int. J. Syst. Evol. Microbiol.">
        <title>Complete genome sequence of Corynebacterium casei LMG S-19264T (=DSM 44701T), isolated from a smear-ripened cheese.</title>
        <authorList>
            <consortium name="US DOE Joint Genome Institute (JGI-PGF)"/>
            <person name="Walter F."/>
            <person name="Albersmeier A."/>
            <person name="Kalinowski J."/>
            <person name="Ruckert C."/>
        </authorList>
    </citation>
    <scope>NUCLEOTIDE SEQUENCE</scope>
    <source>
        <strain evidence="2">CCM 7897</strain>
    </source>
</reference>
<organism evidence="2 3">
    <name type="scientific">Azorhizobium oxalatiphilum</name>
    <dbReference type="NCBI Taxonomy" id="980631"/>
    <lineage>
        <taxon>Bacteria</taxon>
        <taxon>Pseudomonadati</taxon>
        <taxon>Pseudomonadota</taxon>
        <taxon>Alphaproteobacteria</taxon>
        <taxon>Hyphomicrobiales</taxon>
        <taxon>Xanthobacteraceae</taxon>
        <taxon>Azorhizobium</taxon>
    </lineage>
</organism>
<accession>A0A917BXQ4</accession>
<protein>
    <recommendedName>
        <fullName evidence="4">Transmembrane protein</fullName>
    </recommendedName>
</protein>
<feature type="transmembrane region" description="Helical" evidence="1">
    <location>
        <begin position="6"/>
        <end position="26"/>
    </location>
</feature>
<evidence type="ECO:0000313" key="3">
    <source>
        <dbReference type="Proteomes" id="UP000606044"/>
    </source>
</evidence>
<evidence type="ECO:0000313" key="2">
    <source>
        <dbReference type="EMBL" id="GGF61946.1"/>
    </source>
</evidence>
<dbReference type="AlphaFoldDB" id="A0A917BXQ4"/>
<dbReference type="Proteomes" id="UP000606044">
    <property type="component" value="Unassembled WGS sequence"/>
</dbReference>
<keyword evidence="3" id="KW-1185">Reference proteome</keyword>